<evidence type="ECO:0000259" key="3">
    <source>
        <dbReference type="Pfam" id="PF00849"/>
    </source>
</evidence>
<dbReference type="SUPFAM" id="SSF55120">
    <property type="entry name" value="Pseudouridine synthase"/>
    <property type="match status" value="1"/>
</dbReference>
<evidence type="ECO:0000256" key="1">
    <source>
        <dbReference type="PIRSR" id="PIRSR606225-1"/>
    </source>
</evidence>
<organism evidence="4 5">
    <name type="scientific">Synchytrium endobioticum</name>
    <dbReference type="NCBI Taxonomy" id="286115"/>
    <lineage>
        <taxon>Eukaryota</taxon>
        <taxon>Fungi</taxon>
        <taxon>Fungi incertae sedis</taxon>
        <taxon>Chytridiomycota</taxon>
        <taxon>Chytridiomycota incertae sedis</taxon>
        <taxon>Chytridiomycetes</taxon>
        <taxon>Synchytriales</taxon>
        <taxon>Synchytriaceae</taxon>
        <taxon>Synchytrium</taxon>
    </lineage>
</organism>
<keyword evidence="5" id="KW-1185">Reference proteome</keyword>
<accession>A0A507CT84</accession>
<dbReference type="InterPro" id="IPR050188">
    <property type="entry name" value="RluA_PseudoU_synthase"/>
</dbReference>
<dbReference type="GO" id="GO:0000455">
    <property type="term" value="P:enzyme-directed rRNA pseudouridine synthesis"/>
    <property type="evidence" value="ECO:0007669"/>
    <property type="project" value="TreeGrafter"/>
</dbReference>
<dbReference type="AlphaFoldDB" id="A0A507CT84"/>
<protein>
    <recommendedName>
        <fullName evidence="3">Pseudouridine synthase RsuA/RluA-like domain-containing protein</fullName>
    </recommendedName>
</protein>
<dbReference type="PANTHER" id="PTHR21600">
    <property type="entry name" value="MITOCHONDRIAL RNA PSEUDOURIDINE SYNTHASE"/>
    <property type="match status" value="1"/>
</dbReference>
<dbReference type="GO" id="GO:0003723">
    <property type="term" value="F:RNA binding"/>
    <property type="evidence" value="ECO:0007669"/>
    <property type="project" value="InterPro"/>
</dbReference>
<dbReference type="NCBIfam" id="TIGR00005">
    <property type="entry name" value="rluA_subfam"/>
    <property type="match status" value="1"/>
</dbReference>
<proteinExistence type="predicted"/>
<dbReference type="EMBL" id="QEAN01000234">
    <property type="protein sequence ID" value="TPX42382.1"/>
    <property type="molecule type" value="Genomic_DNA"/>
</dbReference>
<evidence type="ECO:0000256" key="2">
    <source>
        <dbReference type="SAM" id="MobiDB-lite"/>
    </source>
</evidence>
<comment type="caution">
    <text evidence="4">The sequence shown here is derived from an EMBL/GenBank/DDBJ whole genome shotgun (WGS) entry which is preliminary data.</text>
</comment>
<feature type="region of interest" description="Disordered" evidence="2">
    <location>
        <begin position="178"/>
        <end position="199"/>
    </location>
</feature>
<gene>
    <name evidence="4" type="ORF">SeMB42_g05149</name>
</gene>
<dbReference type="InterPro" id="IPR020103">
    <property type="entry name" value="PsdUridine_synth_cat_dom_sf"/>
</dbReference>
<dbReference type="Gene3D" id="3.50.50.60">
    <property type="entry name" value="FAD/NAD(P)-binding domain"/>
    <property type="match status" value="1"/>
</dbReference>
<dbReference type="STRING" id="286115.A0A507CT84"/>
<dbReference type="Pfam" id="PF00849">
    <property type="entry name" value="PseudoU_synth_2"/>
    <property type="match status" value="1"/>
</dbReference>
<evidence type="ECO:0000313" key="4">
    <source>
        <dbReference type="EMBL" id="TPX42382.1"/>
    </source>
</evidence>
<dbReference type="Proteomes" id="UP000317494">
    <property type="component" value="Unassembled WGS sequence"/>
</dbReference>
<dbReference type="VEuPathDB" id="FungiDB:SeMB42_g05149"/>
<dbReference type="GO" id="GO:0009982">
    <property type="term" value="F:pseudouridine synthase activity"/>
    <property type="evidence" value="ECO:0007669"/>
    <property type="project" value="InterPro"/>
</dbReference>
<dbReference type="InterPro" id="IPR036188">
    <property type="entry name" value="FAD/NAD-bd_sf"/>
</dbReference>
<feature type="domain" description="Pseudouridine synthase RsuA/RluA-like" evidence="3">
    <location>
        <begin position="308"/>
        <end position="455"/>
    </location>
</feature>
<feature type="active site" evidence="1">
    <location>
        <position position="352"/>
    </location>
</feature>
<dbReference type="CDD" id="cd02557">
    <property type="entry name" value="PseudoU_synth_ScRIB2"/>
    <property type="match status" value="1"/>
</dbReference>
<name>A0A507CT84_9FUNG</name>
<dbReference type="InterPro" id="IPR006225">
    <property type="entry name" value="PsdUridine_synth_RluC/D"/>
</dbReference>
<evidence type="ECO:0000313" key="5">
    <source>
        <dbReference type="Proteomes" id="UP000317494"/>
    </source>
</evidence>
<reference evidence="4 5" key="1">
    <citation type="journal article" date="2019" name="Sci. Rep.">
        <title>Comparative genomics of chytrid fungi reveal insights into the obligate biotrophic and pathogenic lifestyle of Synchytrium endobioticum.</title>
        <authorList>
            <person name="van de Vossenberg B.T.L.H."/>
            <person name="Warris S."/>
            <person name="Nguyen H.D.T."/>
            <person name="van Gent-Pelzer M.P.E."/>
            <person name="Joly D.L."/>
            <person name="van de Geest H.C."/>
            <person name="Bonants P.J.M."/>
            <person name="Smith D.S."/>
            <person name="Levesque C.A."/>
            <person name="van der Lee T.A.J."/>
        </authorList>
    </citation>
    <scope>NUCLEOTIDE SEQUENCE [LARGE SCALE GENOMIC DNA]</scope>
    <source>
        <strain evidence="4 5">MB42</strain>
    </source>
</reference>
<dbReference type="SUPFAM" id="SSF51905">
    <property type="entry name" value="FAD/NAD(P)-binding domain"/>
    <property type="match status" value="1"/>
</dbReference>
<dbReference type="PANTHER" id="PTHR21600:SF40">
    <property type="entry name" value="PSEUDOURIDYLATE SYNTHASE RPUSD2"/>
    <property type="match status" value="1"/>
</dbReference>
<dbReference type="Gene3D" id="3.30.2350.10">
    <property type="entry name" value="Pseudouridine synthase"/>
    <property type="match status" value="1"/>
</dbReference>
<sequence>MNRCVPAFVRTTARAAAYDGAWVRARARAHSTHPACGTDDVYDVVIVGGGLVGAALACALTRVASSTSSTSLLPRVALIDESTLPPLHHHAPFANRVYSVTPASAAFLQESAATLPCMSGTPSVTVPSISSRPMPLPNQSRIQTEAMPVEDDHEGSFFDHFQLNDDNDDANEIKVLHRESRHTKTPPLSKHQPKAPRPQTIKEHAVPRPPYVIDGQLQRVPPYMYVYESSTKSRWVGRTLIDVFTDEFMLGTSDYYIRAIGAGKILVSDQLVHPEYRLKDLEKISHYVHRHEPPVLSQPLVIAHETEDLLVIDKPSSLPVHPTGRYTYNSVVEILRSPRFGYRELYPINRLDRLTSGLCFVAKTLAKSQTMSKDLQSRIITKQYLTRVRGEFPEEELDCHQPILNVSQKMTLNIVHPSGKPCHTKFKRLSFNGLTSVVLCTPTTGRTHQIRVHLQYLGHPIANDPIYSASYAFGPDSGRGGLSMDELKAALRSMTSSLPVNPLHSRMDVEPERVGGVSANCSYGIKNNAVSACDASVVASADKYESAPWECADCVVKRADPLPEQLCIWLHAWKYELRSSTYHTDIPEWARDDFGGDQILPDRFWKYGGRWDGRAAGEYEPLV</sequence>
<dbReference type="InterPro" id="IPR006145">
    <property type="entry name" value="PsdUridine_synth_RsuA/RluA"/>
</dbReference>